<comment type="catalytic activity">
    <reaction evidence="9">
        <text>RNA(n+1) + phosphate = RNA(n) + a ribonucleoside 5'-diphosphate</text>
        <dbReference type="Rhea" id="RHEA:22096"/>
        <dbReference type="Rhea" id="RHEA-COMP:14527"/>
        <dbReference type="Rhea" id="RHEA-COMP:17342"/>
        <dbReference type="ChEBI" id="CHEBI:43474"/>
        <dbReference type="ChEBI" id="CHEBI:57930"/>
        <dbReference type="ChEBI" id="CHEBI:140395"/>
        <dbReference type="EC" id="2.7.7.8"/>
    </reaction>
</comment>
<dbReference type="InterPro" id="IPR015848">
    <property type="entry name" value="PNPase_PH_RNA-bd_bac/org-type"/>
</dbReference>
<keyword evidence="4 9" id="KW-0808">Transferase</keyword>
<feature type="compositionally biased region" description="Gly residues" evidence="10">
    <location>
        <begin position="752"/>
        <end position="769"/>
    </location>
</feature>
<dbReference type="GO" id="GO:0005829">
    <property type="term" value="C:cytosol"/>
    <property type="evidence" value="ECO:0007669"/>
    <property type="project" value="TreeGrafter"/>
</dbReference>
<dbReference type="InterPro" id="IPR036612">
    <property type="entry name" value="KH_dom_type_1_sf"/>
</dbReference>
<dbReference type="Proteomes" id="UP000318834">
    <property type="component" value="Unassembled WGS sequence"/>
</dbReference>
<accession>A0A537ISV6</accession>
<evidence type="ECO:0000256" key="2">
    <source>
        <dbReference type="ARBA" id="ARBA00007404"/>
    </source>
</evidence>
<dbReference type="SMART" id="SM00322">
    <property type="entry name" value="KH"/>
    <property type="match status" value="1"/>
</dbReference>
<dbReference type="InterPro" id="IPR012340">
    <property type="entry name" value="NA-bd_OB-fold"/>
</dbReference>
<dbReference type="FunFam" id="3.30.1370.10:FF:000001">
    <property type="entry name" value="Polyribonucleotide nucleotidyltransferase"/>
    <property type="match status" value="1"/>
</dbReference>
<dbReference type="PANTHER" id="PTHR11252:SF0">
    <property type="entry name" value="POLYRIBONUCLEOTIDE NUCLEOTIDYLTRANSFERASE 1, MITOCHONDRIAL"/>
    <property type="match status" value="1"/>
</dbReference>
<protein>
    <recommendedName>
        <fullName evidence="9">Polyribonucleotide nucleotidyltransferase</fullName>
        <ecNumber evidence="9">2.7.7.8</ecNumber>
    </recommendedName>
    <alternativeName>
        <fullName evidence="9">Polynucleotide phosphorylase</fullName>
        <shortName evidence="9">PNPase</shortName>
    </alternativeName>
</protein>
<dbReference type="HAMAP" id="MF_01595">
    <property type="entry name" value="PNPase"/>
    <property type="match status" value="1"/>
</dbReference>
<evidence type="ECO:0000256" key="7">
    <source>
        <dbReference type="ARBA" id="ARBA00022842"/>
    </source>
</evidence>
<evidence type="ECO:0000256" key="3">
    <source>
        <dbReference type="ARBA" id="ARBA00022490"/>
    </source>
</evidence>
<keyword evidence="6 9" id="KW-0479">Metal-binding</keyword>
<comment type="cofactor">
    <cofactor evidence="9">
        <name>Mg(2+)</name>
        <dbReference type="ChEBI" id="CHEBI:18420"/>
    </cofactor>
</comment>
<dbReference type="Pfam" id="PF03726">
    <property type="entry name" value="PNPase"/>
    <property type="match status" value="1"/>
</dbReference>
<dbReference type="SUPFAM" id="SSF50249">
    <property type="entry name" value="Nucleic acid-binding proteins"/>
    <property type="match status" value="1"/>
</dbReference>
<dbReference type="InterPro" id="IPR004088">
    <property type="entry name" value="KH_dom_type_1"/>
</dbReference>
<dbReference type="FunFam" id="3.30.230.70:FF:000001">
    <property type="entry name" value="Polyribonucleotide nucleotidyltransferase"/>
    <property type="match status" value="1"/>
</dbReference>
<dbReference type="CDD" id="cd02393">
    <property type="entry name" value="KH-I_PNPase"/>
    <property type="match status" value="1"/>
</dbReference>
<dbReference type="InterPro" id="IPR012162">
    <property type="entry name" value="PNPase"/>
</dbReference>
<dbReference type="PANTHER" id="PTHR11252">
    <property type="entry name" value="POLYRIBONUCLEOTIDE NUCLEOTIDYLTRANSFERASE"/>
    <property type="match status" value="1"/>
</dbReference>
<comment type="similarity">
    <text evidence="2 9">Belongs to the polyribonucleotide nucleotidyltransferase family.</text>
</comment>
<dbReference type="PIRSF" id="PIRSF005499">
    <property type="entry name" value="PNPase"/>
    <property type="match status" value="1"/>
</dbReference>
<name>A0A537ISV6_9BACT</name>
<dbReference type="Gene3D" id="2.40.50.140">
    <property type="entry name" value="Nucleic acid-binding proteins"/>
    <property type="match status" value="1"/>
</dbReference>
<dbReference type="CDD" id="cd04472">
    <property type="entry name" value="S1_PNPase"/>
    <property type="match status" value="1"/>
</dbReference>
<organism evidence="12 13">
    <name type="scientific">Candidatus Segetimicrobium genomatis</name>
    <dbReference type="NCBI Taxonomy" id="2569760"/>
    <lineage>
        <taxon>Bacteria</taxon>
        <taxon>Bacillati</taxon>
        <taxon>Candidatus Sysuimicrobiota</taxon>
        <taxon>Candidatus Sysuimicrobiia</taxon>
        <taxon>Candidatus Sysuimicrobiales</taxon>
        <taxon>Candidatus Segetimicrobiaceae</taxon>
        <taxon>Candidatus Segetimicrobium</taxon>
    </lineage>
</organism>
<dbReference type="PROSITE" id="PS50084">
    <property type="entry name" value="KH_TYPE_1"/>
    <property type="match status" value="1"/>
</dbReference>
<feature type="domain" description="S1 motif" evidence="11">
    <location>
        <begin position="627"/>
        <end position="695"/>
    </location>
</feature>
<evidence type="ECO:0000256" key="1">
    <source>
        <dbReference type="ARBA" id="ARBA00004496"/>
    </source>
</evidence>
<keyword evidence="5 9" id="KW-0548">Nucleotidyltransferase</keyword>
<comment type="subcellular location">
    <subcellularLocation>
        <location evidence="1 9">Cytoplasm</location>
    </subcellularLocation>
</comment>
<evidence type="ECO:0000256" key="8">
    <source>
        <dbReference type="ARBA" id="ARBA00022884"/>
    </source>
</evidence>
<dbReference type="Gene3D" id="3.30.230.70">
    <property type="entry name" value="GHMP Kinase, N-terminal domain"/>
    <property type="match status" value="2"/>
</dbReference>
<keyword evidence="8 9" id="KW-0694">RNA-binding</keyword>
<dbReference type="GO" id="GO:0006402">
    <property type="term" value="P:mRNA catabolic process"/>
    <property type="evidence" value="ECO:0007669"/>
    <property type="project" value="UniProtKB-UniRule"/>
</dbReference>
<dbReference type="GO" id="GO:0003723">
    <property type="term" value="F:RNA binding"/>
    <property type="evidence" value="ECO:0007669"/>
    <property type="project" value="UniProtKB-UniRule"/>
</dbReference>
<dbReference type="SUPFAM" id="SSF54211">
    <property type="entry name" value="Ribosomal protein S5 domain 2-like"/>
    <property type="match status" value="2"/>
</dbReference>
<feature type="binding site" evidence="9">
    <location>
        <position position="497"/>
    </location>
    <ligand>
        <name>Mg(2+)</name>
        <dbReference type="ChEBI" id="CHEBI:18420"/>
    </ligand>
</feature>
<dbReference type="FunFam" id="2.40.50.140:FF:000023">
    <property type="entry name" value="Polyribonucleotide nucleotidyltransferase"/>
    <property type="match status" value="1"/>
</dbReference>
<evidence type="ECO:0000256" key="9">
    <source>
        <dbReference type="HAMAP-Rule" id="MF_01595"/>
    </source>
</evidence>
<dbReference type="SUPFAM" id="SSF55666">
    <property type="entry name" value="Ribonuclease PH domain 2-like"/>
    <property type="match status" value="2"/>
</dbReference>
<gene>
    <name evidence="9 12" type="primary">pnp</name>
    <name evidence="12" type="ORF">E6H05_09215</name>
</gene>
<dbReference type="InterPro" id="IPR020568">
    <property type="entry name" value="Ribosomal_Su5_D2-typ_SF"/>
</dbReference>
<dbReference type="CDD" id="cd11363">
    <property type="entry name" value="RNase_PH_PNPase_1"/>
    <property type="match status" value="1"/>
</dbReference>
<dbReference type="Pfam" id="PF00013">
    <property type="entry name" value="KH_1"/>
    <property type="match status" value="1"/>
</dbReference>
<dbReference type="InterPro" id="IPR001247">
    <property type="entry name" value="ExoRNase_PH_dom1"/>
</dbReference>
<keyword evidence="3 9" id="KW-0963">Cytoplasm</keyword>
<reference evidence="12 13" key="1">
    <citation type="journal article" date="2019" name="Nat. Microbiol.">
        <title>Mediterranean grassland soil C-N compound turnover is dependent on rainfall and depth, and is mediated by genomically divergent microorganisms.</title>
        <authorList>
            <person name="Diamond S."/>
            <person name="Andeer P.F."/>
            <person name="Li Z."/>
            <person name="Crits-Christoph A."/>
            <person name="Burstein D."/>
            <person name="Anantharaman K."/>
            <person name="Lane K.R."/>
            <person name="Thomas B.C."/>
            <person name="Pan C."/>
            <person name="Northen T.R."/>
            <person name="Banfield J.F."/>
        </authorList>
    </citation>
    <scope>NUCLEOTIDE SEQUENCE [LARGE SCALE GENOMIC DNA]</scope>
    <source>
        <strain evidence="12">NP_8</strain>
    </source>
</reference>
<comment type="function">
    <text evidence="9">Involved in mRNA degradation. Catalyzes the phosphorolysis of single-stranded polyribonucleotides processively in the 3'- to 5'-direction.</text>
</comment>
<dbReference type="InterPro" id="IPR036345">
    <property type="entry name" value="ExoRNase_PH_dom2_sf"/>
</dbReference>
<dbReference type="AlphaFoldDB" id="A0A537ISV6"/>
<feature type="binding site" evidence="9">
    <location>
        <position position="491"/>
    </location>
    <ligand>
        <name>Mg(2+)</name>
        <dbReference type="ChEBI" id="CHEBI:18420"/>
    </ligand>
</feature>
<evidence type="ECO:0000313" key="12">
    <source>
        <dbReference type="EMBL" id="TMI73756.1"/>
    </source>
</evidence>
<dbReference type="GO" id="GO:0004654">
    <property type="term" value="F:polyribonucleotide nucleotidyltransferase activity"/>
    <property type="evidence" value="ECO:0007669"/>
    <property type="project" value="UniProtKB-UniRule"/>
</dbReference>
<dbReference type="CDD" id="cd11364">
    <property type="entry name" value="RNase_PH_PNPase_2"/>
    <property type="match status" value="1"/>
</dbReference>
<dbReference type="SUPFAM" id="SSF54791">
    <property type="entry name" value="Eukaryotic type KH-domain (KH-domain type I)"/>
    <property type="match status" value="1"/>
</dbReference>
<dbReference type="InterPro" id="IPR003029">
    <property type="entry name" value="S1_domain"/>
</dbReference>
<evidence type="ECO:0000313" key="13">
    <source>
        <dbReference type="Proteomes" id="UP000318834"/>
    </source>
</evidence>
<dbReference type="Pfam" id="PF03725">
    <property type="entry name" value="RNase_PH_C"/>
    <property type="match status" value="2"/>
</dbReference>
<dbReference type="SUPFAM" id="SSF46915">
    <property type="entry name" value="Polynucleotide phosphorylase/guanosine pentaphosphate synthase (PNPase/GPSI), domain 3"/>
    <property type="match status" value="1"/>
</dbReference>
<dbReference type="FunFam" id="3.30.230.70:FF:000002">
    <property type="entry name" value="Polyribonucleotide nucleotidyltransferase"/>
    <property type="match status" value="1"/>
</dbReference>
<evidence type="ECO:0000256" key="10">
    <source>
        <dbReference type="SAM" id="MobiDB-lite"/>
    </source>
</evidence>
<dbReference type="Pfam" id="PF01138">
    <property type="entry name" value="RNase_PH"/>
    <property type="match status" value="2"/>
</dbReference>
<dbReference type="Gene3D" id="3.30.1370.10">
    <property type="entry name" value="K Homology domain, type 1"/>
    <property type="match status" value="1"/>
</dbReference>
<evidence type="ECO:0000256" key="4">
    <source>
        <dbReference type="ARBA" id="ARBA00022679"/>
    </source>
</evidence>
<dbReference type="InterPro" id="IPR015847">
    <property type="entry name" value="ExoRNase_PH_dom2"/>
</dbReference>
<dbReference type="PROSITE" id="PS50126">
    <property type="entry name" value="S1"/>
    <property type="match status" value="1"/>
</dbReference>
<dbReference type="EC" id="2.7.7.8" evidence="9"/>
<sequence>MEDSMASSVQRVTAEVGDRTISFETGWLARQAGAAVTVRSGDTMVLVTATSAKPREGIDFFPLTCDFEERMYAAGKIPGGFFKREGRPGEAAIQASRLMDRPIRPLFPHGFRNDVQVIATVLSTDHENDPAVLAINGASAALSISDIPFEGPIGAVRIGEINGALVVNPTWQQLEQESDLDLVVVATDNAIIMVEAGASEVVEGRILDALDLAHQEIRRVIAAQRELVTKAGKPKIAVQLAAVNAELDRAVRARALPLIQAALSNPEKLAREDALREVTEEVAAAFLEQYPERGNEIDEIVQTATKDEVRRRIVAEGRRPDGRTYTDIRPLSIAVGLLPRAHGSGLFQRGQTQVLSVATLGTGEDEQIIDDISLRTSKRFMHHYSFPPFSVGEVRPLRGPGRREIGHGLLAERALEPMIPDEAAFPYTVRLVSEVLESNGSTSMASVCSSTLALMDAGVPIKAPVGGIAMGLVTGQDGKVAILTDIRGLEDAMGDMDFKVAGTRMGVTALQMDIKIKGLSRDVLGQALEQARQARLVILDAMAGVIAEPRAQLSPFAPRIITIEINPEKIREVIGPGGKVINKITAETGVKIDIEQDGRVLIASTDEEAAKRATAMIEAIVREVKVGEIYLGRVTRLMNFGAFVEVLPGKEGLVHISELSDSRINRVEDVVKVGDELLVRVKEIDNLGRINLTRRGVTAPGEGGPAPAETSPGQPPADSTSHPPESGSGPGQRAPSGPGHGRDRHRRRGPESGSGSGRGPGPGGPGRGPRPGSDKH</sequence>
<dbReference type="GO" id="GO:0000175">
    <property type="term" value="F:3'-5'-RNA exonuclease activity"/>
    <property type="evidence" value="ECO:0007669"/>
    <property type="project" value="TreeGrafter"/>
</dbReference>
<evidence type="ECO:0000259" key="11">
    <source>
        <dbReference type="PROSITE" id="PS50126"/>
    </source>
</evidence>
<dbReference type="GO" id="GO:0006396">
    <property type="term" value="P:RNA processing"/>
    <property type="evidence" value="ECO:0007669"/>
    <property type="project" value="InterPro"/>
</dbReference>
<dbReference type="InterPro" id="IPR027408">
    <property type="entry name" value="PNPase/RNase_PH_dom_sf"/>
</dbReference>
<dbReference type="InterPro" id="IPR004087">
    <property type="entry name" value="KH_dom"/>
</dbReference>
<comment type="caution">
    <text evidence="12">The sequence shown here is derived from an EMBL/GenBank/DDBJ whole genome shotgun (WGS) entry which is preliminary data.</text>
</comment>
<dbReference type="GO" id="GO:0000287">
    <property type="term" value="F:magnesium ion binding"/>
    <property type="evidence" value="ECO:0007669"/>
    <property type="project" value="UniProtKB-UniRule"/>
</dbReference>
<dbReference type="NCBIfam" id="TIGR03591">
    <property type="entry name" value="polynuc_phos"/>
    <property type="match status" value="1"/>
</dbReference>
<evidence type="ECO:0000256" key="6">
    <source>
        <dbReference type="ARBA" id="ARBA00022723"/>
    </source>
</evidence>
<dbReference type="SMART" id="SM00316">
    <property type="entry name" value="S1"/>
    <property type="match status" value="1"/>
</dbReference>
<feature type="region of interest" description="Disordered" evidence="10">
    <location>
        <begin position="695"/>
        <end position="776"/>
    </location>
</feature>
<dbReference type="NCBIfam" id="NF008805">
    <property type="entry name" value="PRK11824.1"/>
    <property type="match status" value="1"/>
</dbReference>
<dbReference type="EMBL" id="VBAP01000067">
    <property type="protein sequence ID" value="TMI73756.1"/>
    <property type="molecule type" value="Genomic_DNA"/>
</dbReference>
<evidence type="ECO:0000256" key="5">
    <source>
        <dbReference type="ARBA" id="ARBA00022695"/>
    </source>
</evidence>
<dbReference type="Pfam" id="PF00575">
    <property type="entry name" value="S1"/>
    <property type="match status" value="1"/>
</dbReference>
<keyword evidence="7 9" id="KW-0460">Magnesium</keyword>
<proteinExistence type="inferred from homology"/>
<dbReference type="InterPro" id="IPR036456">
    <property type="entry name" value="PNPase_PH_RNA-bd_sf"/>
</dbReference>